<proteinExistence type="predicted"/>
<evidence type="ECO:0000313" key="3">
    <source>
        <dbReference type="Proteomes" id="UP000254640"/>
    </source>
</evidence>
<feature type="region of interest" description="Disordered" evidence="1">
    <location>
        <begin position="31"/>
        <end position="51"/>
    </location>
</feature>
<dbReference type="Pfam" id="PF05870">
    <property type="entry name" value="PA_decarbox"/>
    <property type="match status" value="1"/>
</dbReference>
<organism evidence="2 3">
    <name type="scientific">Enterobacter agglomerans</name>
    <name type="common">Erwinia herbicola</name>
    <name type="synonym">Pantoea agglomerans</name>
    <dbReference type="NCBI Taxonomy" id="549"/>
    <lineage>
        <taxon>Bacteria</taxon>
        <taxon>Pseudomonadati</taxon>
        <taxon>Pseudomonadota</taxon>
        <taxon>Gammaproteobacteria</taxon>
        <taxon>Enterobacterales</taxon>
        <taxon>Erwiniaceae</taxon>
        <taxon>Pantoea</taxon>
        <taxon>Pantoea agglomerans group</taxon>
    </lineage>
</organism>
<dbReference type="InterPro" id="IPR008729">
    <property type="entry name" value="PA_de_COase"/>
</dbReference>
<dbReference type="GO" id="GO:0016831">
    <property type="term" value="F:carboxy-lyase activity"/>
    <property type="evidence" value="ECO:0007669"/>
    <property type="project" value="InterPro"/>
</dbReference>
<dbReference type="Gene3D" id="2.40.128.20">
    <property type="match status" value="1"/>
</dbReference>
<accession>A0A379LUT0</accession>
<dbReference type="AlphaFoldDB" id="A0A379LUT0"/>
<sequence>MHRFRDEGPAYPYVIIPEFAKVTYMKNEGPDNDEVINQAPGQMPADYFDGK</sequence>
<keyword evidence="3" id="KW-1185">Reference proteome</keyword>
<evidence type="ECO:0000256" key="1">
    <source>
        <dbReference type="SAM" id="MobiDB-lite"/>
    </source>
</evidence>
<dbReference type="Proteomes" id="UP000254640">
    <property type="component" value="Unassembled WGS sequence"/>
</dbReference>
<dbReference type="InterPro" id="IPR012674">
    <property type="entry name" value="Calycin"/>
</dbReference>
<name>A0A379LUT0_ENTAG</name>
<reference evidence="2 3" key="1">
    <citation type="submission" date="2018-06" db="EMBL/GenBank/DDBJ databases">
        <authorList>
            <consortium name="Pathogen Informatics"/>
            <person name="Doyle S."/>
        </authorList>
    </citation>
    <scope>NUCLEOTIDE SEQUENCE [LARGE SCALE GENOMIC DNA]</scope>
    <source>
        <strain evidence="2 3">NCTC9381</strain>
    </source>
</reference>
<keyword evidence="2" id="KW-0456">Lyase</keyword>
<dbReference type="SUPFAM" id="SSF50814">
    <property type="entry name" value="Lipocalins"/>
    <property type="match status" value="1"/>
</dbReference>
<dbReference type="EMBL" id="UGSO01000002">
    <property type="protein sequence ID" value="SUE07010.1"/>
    <property type="molecule type" value="Genomic_DNA"/>
</dbReference>
<protein>
    <submittedName>
        <fullName evidence="2">Phenolic acid decarboxylase padC</fullName>
        <ecNumber evidence="2">4.1.1.-</ecNumber>
    </submittedName>
</protein>
<evidence type="ECO:0000313" key="2">
    <source>
        <dbReference type="EMBL" id="SUE07010.1"/>
    </source>
</evidence>
<dbReference type="EC" id="4.1.1.-" evidence="2"/>
<gene>
    <name evidence="2" type="primary">padC_3</name>
    <name evidence="2" type="ORF">NCTC9381_05873</name>
</gene>